<keyword evidence="2" id="KW-1185">Reference proteome</keyword>
<name>A0ABM7NUI0_9VIRU</name>
<dbReference type="Proteomes" id="UP001321479">
    <property type="component" value="Segment"/>
</dbReference>
<evidence type="ECO:0000313" key="2">
    <source>
        <dbReference type="Proteomes" id="UP001321479"/>
    </source>
</evidence>
<organism evidence="1 2">
    <name type="scientific">Cotonvirus japonicus</name>
    <dbReference type="NCBI Taxonomy" id="2811091"/>
    <lineage>
        <taxon>Viruses</taxon>
        <taxon>Varidnaviria</taxon>
        <taxon>Bamfordvirae</taxon>
        <taxon>Nucleocytoviricota</taxon>
        <taxon>Megaviricetes</taxon>
        <taxon>Imitervirales</taxon>
        <taxon>Mimiviridae</taxon>
        <taxon>Megamimivirinae</taxon>
        <taxon>Cotonvirus</taxon>
        <taxon>Cotonvirus japonicum</taxon>
    </lineage>
</organism>
<dbReference type="GeneID" id="80558961"/>
<sequence>MYLPFRFTNQHLSNFNDEIVVTESKIIFILHRNKIVTKYNKINDIFEIQVKISDAVIFMKYIIKNHKVFHGKKIIFPDNYFFEYLIFILANDMYYHIKFFTKKFMPLVEDKISKYLYLIHNVLFNIPNNIIISTNTMCYFINKLNYNSISFYLYYGIDNFDIEVFEHILKLYGKMLKKYLTDETNDVFDGINNMVSFGVLLENVMLSKKKDVFDCVIENFSSYFDDIDLNEIPNNRKKIYYETKKDYQYDDKLIKSLLNGSVYTYNASKEIYSDIVSDCRDINYLTDFLVYDILKKERYYTSESLVDWKCYPKFLKCVLNEIDKRIGINQEYIDKLFIESYRNSEIIVKILISYGADYIKFGCKFIKRAMKHGRTYSTAFIGELIFNDSFQ</sequence>
<accession>A0ABM7NUI0</accession>
<evidence type="ECO:0008006" key="3">
    <source>
        <dbReference type="Google" id="ProtNLM"/>
    </source>
</evidence>
<dbReference type="RefSeq" id="YP_010842364.1">
    <property type="nucleotide sequence ID" value="NC_079139.1"/>
</dbReference>
<reference evidence="1 2" key="1">
    <citation type="submission" date="2021-02" db="EMBL/GenBank/DDBJ databases">
        <title>Cotonvirus japonicus, which uses Golgi apparatus of host cells for its virion factory, phylogenetically links tailed tupanvirus and icosahedral mimivirus.</title>
        <authorList>
            <person name="Takahashi H."/>
            <person name="Fukaya S."/>
            <person name="Song C."/>
            <person name="Murata K."/>
            <person name="Takemura M."/>
        </authorList>
    </citation>
    <scope>NUCLEOTIDE SEQUENCE [LARGE SCALE GENOMIC DNA]</scope>
</reference>
<protein>
    <recommendedName>
        <fullName evidence="3">Ankyrin repeat protein</fullName>
    </recommendedName>
</protein>
<evidence type="ECO:0000313" key="1">
    <source>
        <dbReference type="EMBL" id="BCS83756.1"/>
    </source>
</evidence>
<proteinExistence type="predicted"/>
<dbReference type="EMBL" id="AP024483">
    <property type="protein sequence ID" value="BCS83756.1"/>
    <property type="molecule type" value="Genomic_DNA"/>
</dbReference>